<dbReference type="InterPro" id="IPR029432">
    <property type="entry name" value="Gp28/Gp37-like_dom"/>
</dbReference>
<evidence type="ECO:0000259" key="1">
    <source>
        <dbReference type="Pfam" id="PF14594"/>
    </source>
</evidence>
<organism evidence="2 3">
    <name type="scientific">Rhodococcus daqingensis</name>
    <dbReference type="NCBI Taxonomy" id="2479363"/>
    <lineage>
        <taxon>Bacteria</taxon>
        <taxon>Bacillati</taxon>
        <taxon>Actinomycetota</taxon>
        <taxon>Actinomycetes</taxon>
        <taxon>Mycobacteriales</taxon>
        <taxon>Nocardiaceae</taxon>
        <taxon>Rhodococcus</taxon>
    </lineage>
</organism>
<proteinExistence type="predicted"/>
<keyword evidence="3" id="KW-1185">Reference proteome</keyword>
<evidence type="ECO:0000313" key="2">
    <source>
        <dbReference type="EMBL" id="MFC7450557.1"/>
    </source>
</evidence>
<reference evidence="3" key="1">
    <citation type="journal article" date="2019" name="Int. J. Syst. Evol. Microbiol.">
        <title>The Global Catalogue of Microorganisms (GCM) 10K type strain sequencing project: providing services to taxonomists for standard genome sequencing and annotation.</title>
        <authorList>
            <consortium name="The Broad Institute Genomics Platform"/>
            <consortium name="The Broad Institute Genome Sequencing Center for Infectious Disease"/>
            <person name="Wu L."/>
            <person name="Ma J."/>
        </authorList>
    </citation>
    <scope>NUCLEOTIDE SEQUENCE [LARGE SCALE GENOMIC DNA]</scope>
    <source>
        <strain evidence="3">ICMP 19430</strain>
    </source>
</reference>
<dbReference type="Pfam" id="PF14594">
    <property type="entry name" value="Sipho_Gp37"/>
    <property type="match status" value="1"/>
</dbReference>
<name>A0ABW2S3Q8_9NOCA</name>
<accession>A0ABW2S3Q8</accession>
<evidence type="ECO:0000313" key="3">
    <source>
        <dbReference type="Proteomes" id="UP001596484"/>
    </source>
</evidence>
<gene>
    <name evidence="2" type="ORF">ACFQS9_21905</name>
</gene>
<protein>
    <recommendedName>
        <fullName evidence="1">Gp28/Gp37-like domain-containing protein</fullName>
    </recommendedName>
</protein>
<comment type="caution">
    <text evidence="2">The sequence shown here is derived from an EMBL/GenBank/DDBJ whole genome shotgun (WGS) entry which is preliminary data.</text>
</comment>
<dbReference type="EMBL" id="JBHTCS010000026">
    <property type="protein sequence ID" value="MFC7450557.1"/>
    <property type="molecule type" value="Genomic_DNA"/>
</dbReference>
<dbReference type="Proteomes" id="UP001596484">
    <property type="component" value="Unassembled WGS sequence"/>
</dbReference>
<dbReference type="RefSeq" id="WP_378408607.1">
    <property type="nucleotide sequence ID" value="NZ_JBHTCS010000026.1"/>
</dbReference>
<feature type="domain" description="Gp28/Gp37-like" evidence="1">
    <location>
        <begin position="32"/>
        <end position="499"/>
    </location>
</feature>
<sequence>MSREAYAEFQHEAEQDRRTYAHPRARVRFLYKDLRLFGPCGDFRELKFSDKNNAAGGLSMKLPDTEHWREYFYGQPKGAMRPIVVDLPGGYRTLWFTVAFGRIREGRKWWIQVEAVHALEHFNWIRIWPLWWSIPELQPKEHIGIGGAVTVLKEALQGNLFRLQGPLWSIPTGDLFKPSTWNLARNALWPMMVNPRRMGFRDASKWTTIACRMDAFMDIAQDVCKSENISMTVDIVFPDEDPQPFPELYRIERPTIIFDFVERGSRYAFSGTIVDGFLRTVHEMVEDALAWITYPILGDKGWEAYQQKKEGTLRGLPIAVYRTGKWSTTNRVEQTTHIPMASRVTGGGKSPGWINDLVINAGNAITGWIGLAIGFPGLQLGVLTDQLRDTVMAFHSQEDLARANEAGPTRFKEAFVESQGTGLSLNTFAAMQAKHHEVRGYTSQKIDVSNGAPYYVGRDVNKGDPIGYELPDGTVHVDHLESIDYEETPTARRLSLQIGSGEAEREPGAIALGKFRKLASTITRVALGG</sequence>